<dbReference type="AlphaFoldDB" id="A0A150SNE0"/>
<sequence length="193" mass="20451">MSTIAEARAVALDGETTVEGFVTVAPGTFSSATSEQGFAIQDDSGGVYVSLPEKLDFALDTKVRVTGRAGEMAKLRIITSSPAQVERVDGERTVAPEDVATGDVKEPVEGRLVRVSGQVSKTFEDDSPYGYKLYIDDGSGEIQIFIHISAGFEAADLMGIAMGDSLAVTGFTSQYEDTYEVAPRAPADLLKAQ</sequence>
<gene>
    <name evidence="1" type="ORF">BE17_07175</name>
</gene>
<organism evidence="1 2">
    <name type="scientific">Sorangium cellulosum</name>
    <name type="common">Polyangium cellulosum</name>
    <dbReference type="NCBI Taxonomy" id="56"/>
    <lineage>
        <taxon>Bacteria</taxon>
        <taxon>Pseudomonadati</taxon>
        <taxon>Myxococcota</taxon>
        <taxon>Polyangia</taxon>
        <taxon>Polyangiales</taxon>
        <taxon>Polyangiaceae</taxon>
        <taxon>Sorangium</taxon>
    </lineage>
</organism>
<comment type="caution">
    <text evidence="1">The sequence shown here is derived from an EMBL/GenBank/DDBJ whole genome shotgun (WGS) entry which is preliminary data.</text>
</comment>
<protein>
    <submittedName>
        <fullName evidence="1">DNA-binding protein</fullName>
    </submittedName>
</protein>
<accession>A0A150SNE0</accession>
<dbReference type="EMBL" id="JEMB01000788">
    <property type="protein sequence ID" value="KYF93787.1"/>
    <property type="molecule type" value="Genomic_DNA"/>
</dbReference>
<evidence type="ECO:0000313" key="1">
    <source>
        <dbReference type="EMBL" id="KYF93787.1"/>
    </source>
</evidence>
<dbReference type="Proteomes" id="UP000075635">
    <property type="component" value="Unassembled WGS sequence"/>
</dbReference>
<keyword evidence="1" id="KW-0238">DNA-binding</keyword>
<evidence type="ECO:0000313" key="2">
    <source>
        <dbReference type="Proteomes" id="UP000075635"/>
    </source>
</evidence>
<proteinExistence type="predicted"/>
<dbReference type="GO" id="GO:0003677">
    <property type="term" value="F:DNA binding"/>
    <property type="evidence" value="ECO:0007669"/>
    <property type="project" value="UniProtKB-KW"/>
</dbReference>
<reference evidence="1 2" key="1">
    <citation type="submission" date="2014-02" db="EMBL/GenBank/DDBJ databases">
        <title>The small core and large imbalanced accessory genome model reveals a collaborative survival strategy of Sorangium cellulosum strains in nature.</title>
        <authorList>
            <person name="Han K."/>
            <person name="Peng R."/>
            <person name="Blom J."/>
            <person name="Li Y.-Z."/>
        </authorList>
    </citation>
    <scope>NUCLEOTIDE SEQUENCE [LARGE SCALE GENOMIC DNA]</scope>
    <source>
        <strain evidence="1 2">So0011-07</strain>
    </source>
</reference>
<name>A0A150SNE0_SORCE</name>